<dbReference type="EMBL" id="JAPDOG010000014">
    <property type="protein sequence ID" value="MCW3782897.1"/>
    <property type="molecule type" value="Genomic_DNA"/>
</dbReference>
<evidence type="ECO:0008006" key="3">
    <source>
        <dbReference type="Google" id="ProtNLM"/>
    </source>
</evidence>
<dbReference type="Proteomes" id="UP001207582">
    <property type="component" value="Unassembled WGS sequence"/>
</dbReference>
<reference evidence="1 2" key="1">
    <citation type="submission" date="2022-10" db="EMBL/GenBank/DDBJ databases">
        <title>Defluviimonas sp. CAU 1641 isolated from mud.</title>
        <authorList>
            <person name="Kim W."/>
        </authorList>
    </citation>
    <scope>NUCLEOTIDE SEQUENCE [LARGE SCALE GENOMIC DNA]</scope>
    <source>
        <strain evidence="1 2">CAU 1641</strain>
    </source>
</reference>
<comment type="caution">
    <text evidence="1">The sequence shown here is derived from an EMBL/GenBank/DDBJ whole genome shotgun (WGS) entry which is preliminary data.</text>
</comment>
<sequence length="117" mass="12730">MTRDELISALSGRPAILCATHPKHGRLDAWPVLSLDGHTLYVAPLGAFATDAFWIYRGRDDFVGRGRSGSWDDLGREIAWAVEGGAKLWPDVTPTPAETIMRPAAGPDVETRPAILH</sequence>
<dbReference type="RefSeq" id="WP_264772531.1">
    <property type="nucleotide sequence ID" value="NZ_JAPDOG010000014.1"/>
</dbReference>
<evidence type="ECO:0000313" key="1">
    <source>
        <dbReference type="EMBL" id="MCW3782897.1"/>
    </source>
</evidence>
<evidence type="ECO:0000313" key="2">
    <source>
        <dbReference type="Proteomes" id="UP001207582"/>
    </source>
</evidence>
<organism evidence="1 2">
    <name type="scientific">Defluviimonas salinarum</name>
    <dbReference type="NCBI Taxonomy" id="2992147"/>
    <lineage>
        <taxon>Bacteria</taxon>
        <taxon>Pseudomonadati</taxon>
        <taxon>Pseudomonadota</taxon>
        <taxon>Alphaproteobacteria</taxon>
        <taxon>Rhodobacterales</taxon>
        <taxon>Paracoccaceae</taxon>
        <taxon>Albidovulum</taxon>
    </lineage>
</organism>
<proteinExistence type="predicted"/>
<accession>A0ABT3J5D3</accession>
<keyword evidence="2" id="KW-1185">Reference proteome</keyword>
<name>A0ABT3J5D3_9RHOB</name>
<protein>
    <recommendedName>
        <fullName evidence="3">Pyridoxamine 5'-phosphate oxidase family protein</fullName>
    </recommendedName>
</protein>
<gene>
    <name evidence="1" type="ORF">OM960_15025</name>
</gene>